<dbReference type="InterPro" id="IPR038740">
    <property type="entry name" value="BioF2-like_GNAT_dom"/>
</dbReference>
<sequence>MEQKINAARPAYYGLNIELAQAQSNRANDVSVTCHRNEVPSFVEAELERLYGNIFCSLKQFRTYCGSKVPFSTYIARKGREIATIILFTHEGRRIRVMNEVVSFEPDEISDFADYIFSAYKSVQLIDFHAVHTSIERMPYPFQSYDCLEDITLDLPATENEYLSHLGKNTRRNLKRYRERLYKDHPSFEFQVYEKEQIKDEFIHAIVRLNKERMAEKNKESIIDDPETTRIIRMVRAYGMVGVARIDNVICAGTISYRVGNNYFLSVLAHSPEYDPYWIGILCCYKTIRECIERGGKEFHFLWGRYDYKFTLLAKLRELNHITIYRSRVHYLINLSTVFKGAFARKKREFQLLMHETKHYHQQDFWTRVLVGLVRRARGVRRSIHAR</sequence>
<keyword evidence="3" id="KW-1185">Reference proteome</keyword>
<dbReference type="RefSeq" id="WP_338437524.1">
    <property type="nucleotide sequence ID" value="NZ_JAUYVH010000010.1"/>
</dbReference>
<keyword evidence="2" id="KW-0012">Acyltransferase</keyword>
<reference evidence="2 3" key="1">
    <citation type="submission" date="2023-08" db="EMBL/GenBank/DDBJ databases">
        <title>Oxalobacteraceae gen .nov., isolated from river sludge outside the plant.</title>
        <authorList>
            <person name="Zhao S.Y."/>
        </authorList>
    </citation>
    <scope>NUCLEOTIDE SEQUENCE [LARGE SCALE GENOMIC DNA]</scope>
    <source>
        <strain evidence="2 3">R-40</strain>
    </source>
</reference>
<evidence type="ECO:0000259" key="1">
    <source>
        <dbReference type="Pfam" id="PF13480"/>
    </source>
</evidence>
<dbReference type="Proteomes" id="UP001225596">
    <property type="component" value="Unassembled WGS sequence"/>
</dbReference>
<feature type="domain" description="BioF2-like acetyltransferase" evidence="1">
    <location>
        <begin position="168"/>
        <end position="309"/>
    </location>
</feature>
<dbReference type="Gene3D" id="3.40.630.30">
    <property type="match status" value="1"/>
</dbReference>
<name>A0ABU1BRF2_9BURK</name>
<dbReference type="SUPFAM" id="SSF55729">
    <property type="entry name" value="Acyl-CoA N-acyltransferases (Nat)"/>
    <property type="match status" value="1"/>
</dbReference>
<dbReference type="GO" id="GO:0016746">
    <property type="term" value="F:acyltransferase activity"/>
    <property type="evidence" value="ECO:0007669"/>
    <property type="project" value="UniProtKB-KW"/>
</dbReference>
<dbReference type="EMBL" id="JAUYVH010000010">
    <property type="protein sequence ID" value="MDQ9171590.1"/>
    <property type="molecule type" value="Genomic_DNA"/>
</dbReference>
<evidence type="ECO:0000313" key="2">
    <source>
        <dbReference type="EMBL" id="MDQ9171590.1"/>
    </source>
</evidence>
<protein>
    <submittedName>
        <fullName evidence="2">GNAT family N-acetyltransferase</fullName>
        <ecNumber evidence="2">2.3.1.-</ecNumber>
    </submittedName>
</protein>
<dbReference type="InterPro" id="IPR016181">
    <property type="entry name" value="Acyl_CoA_acyltransferase"/>
</dbReference>
<comment type="caution">
    <text evidence="2">The sequence shown here is derived from an EMBL/GenBank/DDBJ whole genome shotgun (WGS) entry which is preliminary data.</text>
</comment>
<gene>
    <name evidence="2" type="ORF">Q8A64_14340</name>
</gene>
<accession>A0ABU1BRF2</accession>
<proteinExistence type="predicted"/>
<evidence type="ECO:0000313" key="3">
    <source>
        <dbReference type="Proteomes" id="UP001225596"/>
    </source>
</evidence>
<dbReference type="EC" id="2.3.1.-" evidence="2"/>
<organism evidence="2 3">
    <name type="scientific">Keguizhuia sedimenti</name>
    <dbReference type="NCBI Taxonomy" id="3064264"/>
    <lineage>
        <taxon>Bacteria</taxon>
        <taxon>Pseudomonadati</taxon>
        <taxon>Pseudomonadota</taxon>
        <taxon>Betaproteobacteria</taxon>
        <taxon>Burkholderiales</taxon>
        <taxon>Oxalobacteraceae</taxon>
        <taxon>Keguizhuia</taxon>
    </lineage>
</organism>
<keyword evidence="2" id="KW-0808">Transferase</keyword>
<dbReference type="Pfam" id="PF13480">
    <property type="entry name" value="Acetyltransf_6"/>
    <property type="match status" value="1"/>
</dbReference>